<evidence type="ECO:0000256" key="1">
    <source>
        <dbReference type="SAM" id="SignalP"/>
    </source>
</evidence>
<dbReference type="OrthoDB" id="9887272at2"/>
<evidence type="ECO:0000313" key="2">
    <source>
        <dbReference type="EMBL" id="GBC60203.1"/>
    </source>
</evidence>
<dbReference type="EMBL" id="BEXT01000001">
    <property type="protein sequence ID" value="GBC60203.1"/>
    <property type="molecule type" value="Genomic_DNA"/>
</dbReference>
<dbReference type="Proteomes" id="UP000288096">
    <property type="component" value="Unassembled WGS sequence"/>
</dbReference>
<accession>A0A401FTC1</accession>
<sequence>MRQNKLIAVMSTVFAICLMATSAWAIDRVEVKVTSEPIPRVVQCSKAGGFSLEFDSQTTLEPGDVIKIDLPNYFNGDQVTLCKNIDFVVSQGAGAAYDTTTATWNLNGTGWAAVPLQVAGQENPFVYPATTAANAAPNATGNSIIFHVKGSNGGDRITITVIGAAGDTLQVGTDGDAKLILKLFDLKDNDGDVDTPAFSNPGIWEDADGDGVYDEALDGNDNALCIDVFDGDTPKGETTVFKANMDSDDLSGNDKFTFIPSDPQIAHIKGSSEYELFPCKGAKADNIPMPEEGQNSTSCAPFDYESGAGYCTAANLGRRIVIKRNTAFSASEKFGVRLQIVSPSEVYWGAAGVGYNTMATPTCTIASADTLTATATDANGNAVTEFATGGTCTVTSDQDAKTLTTAFGIGFANETQTAIYVDMPQLVYTSAVSEGDTVQVEVSLLKQPCGEIFTTTIDLGTFGCQNTASDALLFPYFTNMADGDGWWDGIVITNLASFDGTATIAVYEADGDRGEQEVAVKANSQYVSLLNTILGDFSMTATAGSGQLGDSSAYIMVTTDFNADGFAMMGDGTQAQGYLPRD</sequence>
<name>A0A401FTC1_9BACT</name>
<feature type="chain" id="PRO_5019063825" description="Big-1 domain-containing protein" evidence="1">
    <location>
        <begin position="26"/>
        <end position="582"/>
    </location>
</feature>
<feature type="signal peptide" evidence="1">
    <location>
        <begin position="1"/>
        <end position="25"/>
    </location>
</feature>
<keyword evidence="3" id="KW-1185">Reference proteome</keyword>
<reference evidence="3" key="1">
    <citation type="submission" date="2017-11" db="EMBL/GenBank/DDBJ databases">
        <authorList>
            <person name="Watanabe M."/>
            <person name="Kojima H."/>
        </authorList>
    </citation>
    <scope>NUCLEOTIDE SEQUENCE [LARGE SCALE GENOMIC DNA]</scope>
    <source>
        <strain evidence="3">Tokyo 01</strain>
    </source>
</reference>
<reference evidence="3" key="2">
    <citation type="submission" date="2019-01" db="EMBL/GenBank/DDBJ databases">
        <title>Genome sequence of Desulfonema ishimotonii strain Tokyo 01.</title>
        <authorList>
            <person name="Fukui M."/>
        </authorList>
    </citation>
    <scope>NUCLEOTIDE SEQUENCE [LARGE SCALE GENOMIC DNA]</scope>
    <source>
        <strain evidence="3">Tokyo 01</strain>
    </source>
</reference>
<proteinExistence type="predicted"/>
<dbReference type="AlphaFoldDB" id="A0A401FTC1"/>
<gene>
    <name evidence="2" type="ORF">DENIS_1154</name>
</gene>
<evidence type="ECO:0000313" key="3">
    <source>
        <dbReference type="Proteomes" id="UP000288096"/>
    </source>
</evidence>
<evidence type="ECO:0008006" key="4">
    <source>
        <dbReference type="Google" id="ProtNLM"/>
    </source>
</evidence>
<comment type="caution">
    <text evidence="2">The sequence shown here is derived from an EMBL/GenBank/DDBJ whole genome shotgun (WGS) entry which is preliminary data.</text>
</comment>
<organism evidence="2 3">
    <name type="scientific">Desulfonema ishimotonii</name>
    <dbReference type="NCBI Taxonomy" id="45657"/>
    <lineage>
        <taxon>Bacteria</taxon>
        <taxon>Pseudomonadati</taxon>
        <taxon>Thermodesulfobacteriota</taxon>
        <taxon>Desulfobacteria</taxon>
        <taxon>Desulfobacterales</taxon>
        <taxon>Desulfococcaceae</taxon>
        <taxon>Desulfonema</taxon>
    </lineage>
</organism>
<keyword evidence="1" id="KW-0732">Signal</keyword>
<protein>
    <recommendedName>
        <fullName evidence="4">Big-1 domain-containing protein</fullName>
    </recommendedName>
</protein>